<dbReference type="GeneID" id="54780393"/>
<feature type="region of interest" description="Disordered" evidence="2">
    <location>
        <begin position="1"/>
        <end position="26"/>
    </location>
</feature>
<evidence type="ECO:0000256" key="1">
    <source>
        <dbReference type="SAM" id="Coils"/>
    </source>
</evidence>
<dbReference type="OMA" id="LFWYRYF"/>
<dbReference type="SUPFAM" id="SSF140383">
    <property type="entry name" value="BSD domain-like"/>
    <property type="match status" value="1"/>
</dbReference>
<evidence type="ECO:0000313" key="5">
    <source>
        <dbReference type="Proteomes" id="UP000449547"/>
    </source>
</evidence>
<keyword evidence="5" id="KW-1185">Reference proteome</keyword>
<evidence type="ECO:0000256" key="2">
    <source>
        <dbReference type="SAM" id="MobiDB-lite"/>
    </source>
</evidence>
<dbReference type="SMART" id="SM00751">
    <property type="entry name" value="BSD"/>
    <property type="match status" value="1"/>
</dbReference>
<feature type="compositionally biased region" description="Acidic residues" evidence="2">
    <location>
        <begin position="277"/>
        <end position="294"/>
    </location>
</feature>
<feature type="region of interest" description="Disordered" evidence="2">
    <location>
        <begin position="269"/>
        <end position="326"/>
    </location>
</feature>
<dbReference type="Proteomes" id="UP000449547">
    <property type="component" value="Unassembled WGS sequence"/>
</dbReference>
<dbReference type="AlphaFoldDB" id="A0A642UT71"/>
<comment type="caution">
    <text evidence="4">The sequence shown here is derived from an EMBL/GenBank/DDBJ whole genome shotgun (WGS) entry which is preliminary data.</text>
</comment>
<name>A0A642UT71_DIURU</name>
<dbReference type="PANTHER" id="PTHR16019">
    <property type="entry name" value="SYNAPSE-ASSOCIATED PROTEIN"/>
    <property type="match status" value="1"/>
</dbReference>
<organism evidence="4 5">
    <name type="scientific">Diutina rugosa</name>
    <name type="common">Yeast</name>
    <name type="synonym">Candida rugosa</name>
    <dbReference type="NCBI Taxonomy" id="5481"/>
    <lineage>
        <taxon>Eukaryota</taxon>
        <taxon>Fungi</taxon>
        <taxon>Dikarya</taxon>
        <taxon>Ascomycota</taxon>
        <taxon>Saccharomycotina</taxon>
        <taxon>Pichiomycetes</taxon>
        <taxon>Debaryomycetaceae</taxon>
        <taxon>Diutina</taxon>
    </lineage>
</organism>
<gene>
    <name evidence="4" type="ORF">DIURU_001740</name>
</gene>
<feature type="coiled-coil region" evidence="1">
    <location>
        <begin position="76"/>
        <end position="135"/>
    </location>
</feature>
<feature type="domain" description="BSD" evidence="3">
    <location>
        <begin position="208"/>
        <end position="259"/>
    </location>
</feature>
<dbReference type="VEuPathDB" id="FungiDB:DIURU_001740"/>
<dbReference type="InterPro" id="IPR005607">
    <property type="entry name" value="BSD_dom"/>
</dbReference>
<dbReference type="InterPro" id="IPR035925">
    <property type="entry name" value="BSD_dom_sf"/>
</dbReference>
<dbReference type="InterPro" id="IPR051494">
    <property type="entry name" value="BSD_domain-containing"/>
</dbReference>
<feature type="compositionally biased region" description="Polar residues" evidence="2">
    <location>
        <begin position="307"/>
        <end position="317"/>
    </location>
</feature>
<evidence type="ECO:0000313" key="4">
    <source>
        <dbReference type="EMBL" id="KAA8904904.1"/>
    </source>
</evidence>
<evidence type="ECO:0000259" key="3">
    <source>
        <dbReference type="PROSITE" id="PS50858"/>
    </source>
</evidence>
<dbReference type="EMBL" id="SWFT01000051">
    <property type="protein sequence ID" value="KAA8904904.1"/>
    <property type="molecule type" value="Genomic_DNA"/>
</dbReference>
<accession>A0A642UT71</accession>
<dbReference type="RefSeq" id="XP_034013419.1">
    <property type="nucleotide sequence ID" value="XM_034154317.1"/>
</dbReference>
<dbReference type="PANTHER" id="PTHR16019:SF5">
    <property type="entry name" value="BSD DOMAIN-CONTAINING PROTEIN 1"/>
    <property type="match status" value="1"/>
</dbReference>
<keyword evidence="1" id="KW-0175">Coiled coil</keyword>
<dbReference type="Pfam" id="PF03909">
    <property type="entry name" value="BSD"/>
    <property type="match status" value="1"/>
</dbReference>
<reference evidence="4 5" key="1">
    <citation type="submission" date="2019-07" db="EMBL/GenBank/DDBJ databases">
        <title>Genome assembly of two rare yeast pathogens: Diutina rugosa and Trichomonascus ciferrii.</title>
        <authorList>
            <person name="Mixao V."/>
            <person name="Saus E."/>
            <person name="Hansen A."/>
            <person name="Lass-Flor C."/>
            <person name="Gabaldon T."/>
        </authorList>
    </citation>
    <scope>NUCLEOTIDE SEQUENCE [LARGE SCALE GENOMIC DNA]</scope>
    <source>
        <strain evidence="4 5">CBS 613</strain>
    </source>
</reference>
<dbReference type="Gene3D" id="1.10.3970.10">
    <property type="entry name" value="BSD domain"/>
    <property type="match status" value="1"/>
</dbReference>
<sequence length="326" mass="37275">MEFIEPVVATPEPSSPKVESETNKHTEEAIHQLEDEIDKGYTAVEQRLAALWTSYQMDAKTKQLGESLEGPRAQLTEEIEKRRVQLTEQLKSARESDQVKELEKKLSELPITQAKENLNKGLDAVDSQLEKIENAAMGYVSSFTSFLSKVVTVEPEQDETTTKETLFSREEDTPNFMKHYGTSRYEQELYKLHTDTKLYTNPIEDEEATNKVDVEGKTEDITGLLAKYPALQHTMSSVSATVNYKTFWTRYYYHFAQLEENEKKRQALKGDLKSTGDDDDDEDFTWSDDDDDNAGESATKTEEKKSVLSSEKQTPDTSNEDDDDWE</sequence>
<dbReference type="PROSITE" id="PS50858">
    <property type="entry name" value="BSD"/>
    <property type="match status" value="1"/>
</dbReference>
<dbReference type="GO" id="GO:0005737">
    <property type="term" value="C:cytoplasm"/>
    <property type="evidence" value="ECO:0007669"/>
    <property type="project" value="TreeGrafter"/>
</dbReference>
<proteinExistence type="predicted"/>
<protein>
    <recommendedName>
        <fullName evidence="3">BSD domain-containing protein</fullName>
    </recommendedName>
</protein>
<dbReference type="OrthoDB" id="73788at2759"/>